<dbReference type="AlphaFoldDB" id="A0A395H0E2"/>
<accession>A0A395H0E2</accession>
<keyword evidence="1" id="KW-0472">Membrane</keyword>
<evidence type="ECO:0000313" key="3">
    <source>
        <dbReference type="Proteomes" id="UP000249402"/>
    </source>
</evidence>
<keyword evidence="1" id="KW-0812">Transmembrane</keyword>
<dbReference type="EMBL" id="KZ824437">
    <property type="protein sequence ID" value="RAL01080.1"/>
    <property type="molecule type" value="Genomic_DNA"/>
</dbReference>
<proteinExistence type="predicted"/>
<organism evidence="2 3">
    <name type="scientific">Aspergillus ibericus CBS 121593</name>
    <dbReference type="NCBI Taxonomy" id="1448316"/>
    <lineage>
        <taxon>Eukaryota</taxon>
        <taxon>Fungi</taxon>
        <taxon>Dikarya</taxon>
        <taxon>Ascomycota</taxon>
        <taxon>Pezizomycotina</taxon>
        <taxon>Eurotiomycetes</taxon>
        <taxon>Eurotiomycetidae</taxon>
        <taxon>Eurotiales</taxon>
        <taxon>Aspergillaceae</taxon>
        <taxon>Aspergillus</taxon>
        <taxon>Aspergillus subgen. Circumdati</taxon>
    </lineage>
</organism>
<reference evidence="2 3" key="1">
    <citation type="submission" date="2018-02" db="EMBL/GenBank/DDBJ databases">
        <title>The genomes of Aspergillus section Nigri reveals drivers in fungal speciation.</title>
        <authorList>
            <consortium name="DOE Joint Genome Institute"/>
            <person name="Vesth T.C."/>
            <person name="Nybo J."/>
            <person name="Theobald S."/>
            <person name="Brandl J."/>
            <person name="Frisvad J.C."/>
            <person name="Nielsen K.F."/>
            <person name="Lyhne E.K."/>
            <person name="Kogle M.E."/>
            <person name="Kuo A."/>
            <person name="Riley R."/>
            <person name="Clum A."/>
            <person name="Nolan M."/>
            <person name="Lipzen A."/>
            <person name="Salamov A."/>
            <person name="Henrissat B."/>
            <person name="Wiebenga A."/>
            <person name="De vries R.P."/>
            <person name="Grigoriev I.V."/>
            <person name="Mortensen U.H."/>
            <person name="Andersen M.R."/>
            <person name="Baker S.E."/>
        </authorList>
    </citation>
    <scope>NUCLEOTIDE SEQUENCE [LARGE SCALE GENOMIC DNA]</scope>
    <source>
        <strain evidence="2 3">CBS 121593</strain>
    </source>
</reference>
<dbReference type="RefSeq" id="XP_025575407.1">
    <property type="nucleotide sequence ID" value="XM_025719429.1"/>
</dbReference>
<feature type="transmembrane region" description="Helical" evidence="1">
    <location>
        <begin position="6"/>
        <end position="26"/>
    </location>
</feature>
<dbReference type="Proteomes" id="UP000249402">
    <property type="component" value="Unassembled WGS sequence"/>
</dbReference>
<name>A0A395H0E2_9EURO</name>
<dbReference type="GeneID" id="37224294"/>
<keyword evidence="1" id="KW-1133">Transmembrane helix</keyword>
<dbReference type="VEuPathDB" id="FungiDB:BO80DRAFT_425060"/>
<protein>
    <submittedName>
        <fullName evidence="2">Uncharacterized protein</fullName>
    </submittedName>
</protein>
<gene>
    <name evidence="2" type="ORF">BO80DRAFT_425060</name>
</gene>
<evidence type="ECO:0000313" key="2">
    <source>
        <dbReference type="EMBL" id="RAL01080.1"/>
    </source>
</evidence>
<evidence type="ECO:0000256" key="1">
    <source>
        <dbReference type="SAM" id="Phobius"/>
    </source>
</evidence>
<sequence length="74" mass="8408">MASDAFFNFGEIANISIWSLFSRLYYVNKRNSKFTPKHVSSVSTPADTGCNRRPSRAYQSVGLKFKVPLVHQTH</sequence>
<keyword evidence="3" id="KW-1185">Reference proteome</keyword>